<keyword evidence="1" id="KW-0812">Transmembrane</keyword>
<accession>A0A1I2XMN3</accession>
<dbReference type="InterPro" id="IPR036444">
    <property type="entry name" value="PLipase_A2_dom_sf"/>
</dbReference>
<keyword evidence="1" id="KW-1133">Transmembrane helix</keyword>
<evidence type="ECO:0000256" key="1">
    <source>
        <dbReference type="SAM" id="Phobius"/>
    </source>
</evidence>
<keyword evidence="1" id="KW-0472">Membrane</keyword>
<organism evidence="2 3">
    <name type="scientific">Methylobacterium gossipiicola</name>
    <dbReference type="NCBI Taxonomy" id="582675"/>
    <lineage>
        <taxon>Bacteria</taxon>
        <taxon>Pseudomonadati</taxon>
        <taxon>Pseudomonadota</taxon>
        <taxon>Alphaproteobacteria</taxon>
        <taxon>Hyphomicrobiales</taxon>
        <taxon>Methylobacteriaceae</taxon>
        <taxon>Methylobacterium</taxon>
    </lineage>
</organism>
<dbReference type="Proteomes" id="UP000199229">
    <property type="component" value="Unassembled WGS sequence"/>
</dbReference>
<dbReference type="RefSeq" id="WP_091975499.1">
    <property type="nucleotide sequence ID" value="NZ_FOPM01000050.1"/>
</dbReference>
<reference evidence="3" key="1">
    <citation type="submission" date="2016-10" db="EMBL/GenBank/DDBJ databases">
        <authorList>
            <person name="Varghese N."/>
            <person name="Submissions S."/>
        </authorList>
    </citation>
    <scope>NUCLEOTIDE SEQUENCE [LARGE SCALE GENOMIC DNA]</scope>
    <source>
        <strain evidence="3">Gh-105</strain>
    </source>
</reference>
<dbReference type="GO" id="GO:0004623">
    <property type="term" value="F:phospholipase A2 activity"/>
    <property type="evidence" value="ECO:0007669"/>
    <property type="project" value="InterPro"/>
</dbReference>
<dbReference type="GO" id="GO:0050482">
    <property type="term" value="P:arachidonate secretion"/>
    <property type="evidence" value="ECO:0007669"/>
    <property type="project" value="InterPro"/>
</dbReference>
<evidence type="ECO:0000313" key="2">
    <source>
        <dbReference type="EMBL" id="SFH14357.1"/>
    </source>
</evidence>
<evidence type="ECO:0000313" key="3">
    <source>
        <dbReference type="Proteomes" id="UP000199229"/>
    </source>
</evidence>
<gene>
    <name evidence="2" type="ORF">SAMN05192565_1506</name>
</gene>
<sequence>MAEPDLEVSHDGLSVGSKGRGRRLASRRAPWFVLGVFTIGALVGAAVFLGLYILPGPLADTILANAIGPADHEFPPTAVPIRPSSDDVQLAGGQGVGLDCSLPAKSLLERSVFRRNSSTAPLSLQMRQACVFHDYCYRHGAATYGYTQADCDYLLQEQAFRLCPRSNASAGVSRCETAAREVTLGVRLGGAESFHLAQPRPARAGGFFAEAWARLRPWTPDKQQELPSTFFEFDPYPVRSLGYTVTRVADSPAQWIRDHGAIRKSLYIFSVRRSGLRVNVVGFGTSGRRLCASFEAAGAFNRITLPPTVLHHAASGADWLVWPQRTSVTLDNTDVHFDGIAPARATLQDWRQVFGSVVLRRDVCPDFAYLEGSASRPDAYFSKLQPKWASGAPADALISEFHGPIDGRQPGFDLDKLHLFGLTTHGCSTFDQSTCVGHLKVDAVAKNVVYEPYRTLDPNCILPRHALAARAKQAREAAGSKRRDCDFYRSFVTPPLVLSRDGTPTLAWLRRGESNGDFYQESAYLRFGPARSPQAEFGPDGVATVKLGNFSEIKLPTFAENLEPAVLARTAGGLDAFVSLVHSRDCAVAFQLTMLVPARHEVSSTPPPCMHGLGTDWIARPFALVRRTELILVKSRIELPIGGLPRSVAIHVEVATASLQGNGLSFQAETLRDVFVFNVCDVVKASDAKWTLSARACDPQGGVQYGRIRNWKEEAQLRDEIVRVAIGAVNSSPIIPAFLDDDDLVDLALPHPLDRTKAVWLKGRRLGKVMRWSLEGGQQ</sequence>
<feature type="transmembrane region" description="Helical" evidence="1">
    <location>
        <begin position="31"/>
        <end position="54"/>
    </location>
</feature>
<keyword evidence="3" id="KW-1185">Reference proteome</keyword>
<dbReference type="EMBL" id="FOPM01000050">
    <property type="protein sequence ID" value="SFH14357.1"/>
    <property type="molecule type" value="Genomic_DNA"/>
</dbReference>
<protein>
    <submittedName>
        <fullName evidence="2">Uncharacterized protein</fullName>
    </submittedName>
</protein>
<dbReference type="OrthoDB" id="8248643at2"/>
<dbReference type="AlphaFoldDB" id="A0A1I2XMN3"/>
<dbReference type="GO" id="GO:0006644">
    <property type="term" value="P:phospholipid metabolic process"/>
    <property type="evidence" value="ECO:0007669"/>
    <property type="project" value="InterPro"/>
</dbReference>
<proteinExistence type="predicted"/>
<dbReference type="Gene3D" id="1.20.90.10">
    <property type="entry name" value="Phospholipase A2 domain"/>
    <property type="match status" value="1"/>
</dbReference>
<name>A0A1I2XMN3_9HYPH</name>